<reference evidence="1 2" key="1">
    <citation type="journal article" date="2019" name="BMC Genomics">
        <title>New insights from Opisthorchis felineus genome: update on genomics of the epidemiologically important liver flukes.</title>
        <authorList>
            <person name="Ershov N.I."/>
            <person name="Mordvinov V.A."/>
            <person name="Prokhortchouk E.B."/>
            <person name="Pakharukova M.Y."/>
            <person name="Gunbin K.V."/>
            <person name="Ustyantsev K."/>
            <person name="Genaev M.A."/>
            <person name="Blinov A.G."/>
            <person name="Mazur A."/>
            <person name="Boulygina E."/>
            <person name="Tsygankova S."/>
            <person name="Khrameeva E."/>
            <person name="Chekanov N."/>
            <person name="Fan G."/>
            <person name="Xiao A."/>
            <person name="Zhang H."/>
            <person name="Xu X."/>
            <person name="Yang H."/>
            <person name="Solovyev V."/>
            <person name="Lee S.M."/>
            <person name="Liu X."/>
            <person name="Afonnikov D.A."/>
            <person name="Skryabin K.G."/>
        </authorList>
    </citation>
    <scope>NUCLEOTIDE SEQUENCE [LARGE SCALE GENOMIC DNA]</scope>
    <source>
        <strain evidence="1">AK-0245</strain>
        <tissue evidence="1">Whole organism</tissue>
    </source>
</reference>
<dbReference type="AlphaFoldDB" id="A0A4S2L4V9"/>
<protein>
    <submittedName>
        <fullName evidence="1">Uncharacterized protein</fullName>
    </submittedName>
</protein>
<accession>A0A4S2L4V9</accession>
<comment type="caution">
    <text evidence="1">The sequence shown here is derived from an EMBL/GenBank/DDBJ whole genome shotgun (WGS) entry which is preliminary data.</text>
</comment>
<keyword evidence="2" id="KW-1185">Reference proteome</keyword>
<evidence type="ECO:0000313" key="1">
    <source>
        <dbReference type="EMBL" id="TGZ55578.1"/>
    </source>
</evidence>
<gene>
    <name evidence="1" type="ORF">CRM22_010350</name>
</gene>
<name>A0A4S2L4V9_OPIFE</name>
<dbReference type="Proteomes" id="UP000308267">
    <property type="component" value="Unassembled WGS sequence"/>
</dbReference>
<organism evidence="1 2">
    <name type="scientific">Opisthorchis felineus</name>
    <dbReference type="NCBI Taxonomy" id="147828"/>
    <lineage>
        <taxon>Eukaryota</taxon>
        <taxon>Metazoa</taxon>
        <taxon>Spiralia</taxon>
        <taxon>Lophotrochozoa</taxon>
        <taxon>Platyhelminthes</taxon>
        <taxon>Trematoda</taxon>
        <taxon>Digenea</taxon>
        <taxon>Opisthorchiida</taxon>
        <taxon>Opisthorchiata</taxon>
        <taxon>Opisthorchiidae</taxon>
        <taxon>Opisthorchis</taxon>
    </lineage>
</organism>
<proteinExistence type="predicted"/>
<dbReference type="EMBL" id="SJOL01009809">
    <property type="protein sequence ID" value="TGZ55578.1"/>
    <property type="molecule type" value="Genomic_DNA"/>
</dbReference>
<sequence length="246" mass="26985">MGNRIGNWNQPLSEHREDCQVNSRILLSSVGQQNHSAAPHLLVEYQFMVYRVVSSLGADPGPRFRASQVSVIENHLRTQRQGKHYGPATVISTRPTRPPADELRIRSLAPTHTHVAFKVSQHTNGYYLDHQKTPHFDWRRSSGGHLSLSPARCLDLRSPVCMSQSGYSAGVNMSGRAALVARPGTAAKRPYVCVTLVSADGGGVVLQNGWKHLVYCCRSGSLSVGTCIAAPRCTCFVLARRCVHFA</sequence>
<evidence type="ECO:0000313" key="2">
    <source>
        <dbReference type="Proteomes" id="UP000308267"/>
    </source>
</evidence>